<dbReference type="KEGG" id="chya:V22_43630"/>
<keyword evidence="1" id="KW-0472">Membrane</keyword>
<keyword evidence="4" id="KW-1185">Reference proteome</keyword>
<dbReference type="InterPro" id="IPR011453">
    <property type="entry name" value="DUF1559"/>
</dbReference>
<dbReference type="SUPFAM" id="SSF54523">
    <property type="entry name" value="Pili subunits"/>
    <property type="match status" value="1"/>
</dbReference>
<evidence type="ECO:0000313" key="3">
    <source>
        <dbReference type="EMBL" id="QDT67090.1"/>
    </source>
</evidence>
<evidence type="ECO:0000256" key="1">
    <source>
        <dbReference type="SAM" id="Phobius"/>
    </source>
</evidence>
<accession>A0A517TFD8</accession>
<dbReference type="Pfam" id="PF07596">
    <property type="entry name" value="SBP_bac_10"/>
    <property type="match status" value="1"/>
</dbReference>
<evidence type="ECO:0000259" key="2">
    <source>
        <dbReference type="Pfam" id="PF07596"/>
    </source>
</evidence>
<organism evidence="3 4">
    <name type="scientific">Calycomorphotria hydatis</name>
    <dbReference type="NCBI Taxonomy" id="2528027"/>
    <lineage>
        <taxon>Bacteria</taxon>
        <taxon>Pseudomonadati</taxon>
        <taxon>Planctomycetota</taxon>
        <taxon>Planctomycetia</taxon>
        <taxon>Planctomycetales</taxon>
        <taxon>Planctomycetaceae</taxon>
        <taxon>Calycomorphotria</taxon>
    </lineage>
</organism>
<keyword evidence="1" id="KW-0812">Transmembrane</keyword>
<protein>
    <submittedName>
        <fullName evidence="3">Putative major pilin subunit</fullName>
    </submittedName>
</protein>
<dbReference type="NCBIfam" id="TIGR02532">
    <property type="entry name" value="IV_pilin_GFxxxE"/>
    <property type="match status" value="1"/>
</dbReference>
<name>A0A517TFD8_9PLAN</name>
<keyword evidence="1" id="KW-1133">Transmembrane helix</keyword>
<dbReference type="Proteomes" id="UP000319976">
    <property type="component" value="Chromosome"/>
</dbReference>
<dbReference type="PANTHER" id="PTHR30093">
    <property type="entry name" value="GENERAL SECRETION PATHWAY PROTEIN G"/>
    <property type="match status" value="1"/>
</dbReference>
<dbReference type="OrthoDB" id="255848at2"/>
<sequence length="366" mass="39353">MFRQQFPKPTRGFTLIELLVVIGIIAILVSLLLPAVQQAREAARRSSCKNNLKQIGLALHNYHDSHSTFPPAYIDERSSGKAFYDNEGHWSWSALILPYVEQANLYQTFQVGDKLVSAVARDNPDELQTSLEMFRCPSDDGPFLHDYAGHASDNVPGSGNGSNINFAVTNYILSNNHSRPRLHYGEGSLSGTAGASGVFYRDSRVRFRDLTDGASNTIFAGERTFYKDNFRMNAGSLYAIRDINGNGPGSAPTAVGGGSCGGGTPCQTNGLGQEVQTANNNQGLVAAVGGTWPGGINPVNTGDYNDANYCYSSNHVGGAQFLMGDGSVHFISENIENNPSSTGSYSANSLLEFLVHFNDGNVTGQF</sequence>
<dbReference type="PROSITE" id="PS00409">
    <property type="entry name" value="PROKAR_NTER_METHYL"/>
    <property type="match status" value="1"/>
</dbReference>
<dbReference type="InterPro" id="IPR012902">
    <property type="entry name" value="N_methyl_site"/>
</dbReference>
<reference evidence="3 4" key="1">
    <citation type="submission" date="2019-02" db="EMBL/GenBank/DDBJ databases">
        <title>Deep-cultivation of Planctomycetes and their phenomic and genomic characterization uncovers novel biology.</title>
        <authorList>
            <person name="Wiegand S."/>
            <person name="Jogler M."/>
            <person name="Boedeker C."/>
            <person name="Pinto D."/>
            <person name="Vollmers J."/>
            <person name="Rivas-Marin E."/>
            <person name="Kohn T."/>
            <person name="Peeters S.H."/>
            <person name="Heuer A."/>
            <person name="Rast P."/>
            <person name="Oberbeckmann S."/>
            <person name="Bunk B."/>
            <person name="Jeske O."/>
            <person name="Meyerdierks A."/>
            <person name="Storesund J.E."/>
            <person name="Kallscheuer N."/>
            <person name="Luecker S."/>
            <person name="Lage O.M."/>
            <person name="Pohl T."/>
            <person name="Merkel B.J."/>
            <person name="Hornburger P."/>
            <person name="Mueller R.-W."/>
            <person name="Bruemmer F."/>
            <person name="Labrenz M."/>
            <person name="Spormann A.M."/>
            <person name="Op den Camp H."/>
            <person name="Overmann J."/>
            <person name="Amann R."/>
            <person name="Jetten M.S.M."/>
            <person name="Mascher T."/>
            <person name="Medema M.H."/>
            <person name="Devos D.P."/>
            <person name="Kaster A.-K."/>
            <person name="Ovreas L."/>
            <person name="Rohde M."/>
            <person name="Galperin M.Y."/>
            <person name="Jogler C."/>
        </authorList>
    </citation>
    <scope>NUCLEOTIDE SEQUENCE [LARGE SCALE GENOMIC DNA]</scope>
    <source>
        <strain evidence="3 4">V22</strain>
    </source>
</reference>
<dbReference type="Pfam" id="PF07963">
    <property type="entry name" value="N_methyl"/>
    <property type="match status" value="1"/>
</dbReference>
<feature type="domain" description="DUF1559" evidence="2">
    <location>
        <begin position="37"/>
        <end position="337"/>
    </location>
</feature>
<dbReference type="PANTHER" id="PTHR30093:SF2">
    <property type="entry name" value="TYPE II SECRETION SYSTEM PROTEIN H"/>
    <property type="match status" value="1"/>
</dbReference>
<dbReference type="InterPro" id="IPR045584">
    <property type="entry name" value="Pilin-like"/>
</dbReference>
<evidence type="ECO:0000313" key="4">
    <source>
        <dbReference type="Proteomes" id="UP000319976"/>
    </source>
</evidence>
<dbReference type="EMBL" id="CP036316">
    <property type="protein sequence ID" value="QDT67090.1"/>
    <property type="molecule type" value="Genomic_DNA"/>
</dbReference>
<proteinExistence type="predicted"/>
<feature type="transmembrane region" description="Helical" evidence="1">
    <location>
        <begin position="12"/>
        <end position="36"/>
    </location>
</feature>
<gene>
    <name evidence="3" type="ORF">V22_43630</name>
</gene>
<dbReference type="NCBIfam" id="TIGR04294">
    <property type="entry name" value="pre_pil_HX9DG"/>
    <property type="match status" value="1"/>
</dbReference>
<dbReference type="InterPro" id="IPR027558">
    <property type="entry name" value="Pre_pil_HX9DG_C"/>
</dbReference>
<dbReference type="Gene3D" id="3.30.700.10">
    <property type="entry name" value="Glycoprotein, Type 4 Pilin"/>
    <property type="match status" value="1"/>
</dbReference>
<dbReference type="AlphaFoldDB" id="A0A517TFD8"/>
<dbReference type="RefSeq" id="WP_145266763.1">
    <property type="nucleotide sequence ID" value="NZ_CP036316.1"/>
</dbReference>